<feature type="compositionally biased region" description="Basic residues" evidence="5">
    <location>
        <begin position="44"/>
        <end position="57"/>
    </location>
</feature>
<dbReference type="AlphaFoldDB" id="A0A8H7F6I6"/>
<keyword evidence="4" id="KW-0539">Nucleus</keyword>
<accession>A0A8H7F6I6</accession>
<dbReference type="GO" id="GO:0000785">
    <property type="term" value="C:chromatin"/>
    <property type="evidence" value="ECO:0007669"/>
    <property type="project" value="InterPro"/>
</dbReference>
<dbReference type="EMBL" id="JABXXO010000004">
    <property type="protein sequence ID" value="KAF7778798.1"/>
    <property type="molecule type" value="Genomic_DNA"/>
</dbReference>
<protein>
    <submittedName>
        <fullName evidence="6">Uncharacterized protein</fullName>
    </submittedName>
</protein>
<feature type="compositionally biased region" description="Basic and acidic residues" evidence="5">
    <location>
        <begin position="7"/>
        <end position="18"/>
    </location>
</feature>
<evidence type="ECO:0000256" key="2">
    <source>
        <dbReference type="ARBA" id="ARBA00022737"/>
    </source>
</evidence>
<feature type="region of interest" description="Disordered" evidence="5">
    <location>
        <begin position="1"/>
        <end position="123"/>
    </location>
</feature>
<comment type="subcellular location">
    <subcellularLocation>
        <location evidence="1">Nucleus</location>
    </subcellularLocation>
</comment>
<dbReference type="Proteomes" id="UP000629468">
    <property type="component" value="Unassembled WGS sequence"/>
</dbReference>
<dbReference type="GO" id="GO:0003677">
    <property type="term" value="F:DNA binding"/>
    <property type="evidence" value="ECO:0007669"/>
    <property type="project" value="UniProtKB-KW"/>
</dbReference>
<dbReference type="InterPro" id="IPR017956">
    <property type="entry name" value="AT_hook_DNA-bd_motif"/>
</dbReference>
<dbReference type="PRINTS" id="PR00929">
    <property type="entry name" value="ATHOOK"/>
</dbReference>
<evidence type="ECO:0000256" key="4">
    <source>
        <dbReference type="ARBA" id="ARBA00023242"/>
    </source>
</evidence>
<dbReference type="InterPro" id="IPR000116">
    <property type="entry name" value="HMGA"/>
</dbReference>
<evidence type="ECO:0000256" key="3">
    <source>
        <dbReference type="ARBA" id="ARBA00023125"/>
    </source>
</evidence>
<dbReference type="GO" id="GO:0005634">
    <property type="term" value="C:nucleus"/>
    <property type="evidence" value="ECO:0007669"/>
    <property type="project" value="UniProtKB-SubCell"/>
</dbReference>
<reference evidence="6 7" key="1">
    <citation type="journal article" name="Sci. Rep.">
        <title>Telomere-to-telomere assembled and centromere annotated genomes of the two main subspecies of the button mushroom Agaricus bisporus reveal especially polymorphic chromosome ends.</title>
        <authorList>
            <person name="Sonnenberg A.S.M."/>
            <person name="Sedaghat-Telgerd N."/>
            <person name="Lavrijssen B."/>
            <person name="Ohm R.A."/>
            <person name="Hendrickx P.M."/>
            <person name="Scholtmeijer K."/>
            <person name="Baars J.J.P."/>
            <person name="van Peer A."/>
        </authorList>
    </citation>
    <scope>NUCLEOTIDE SEQUENCE [LARGE SCALE GENOMIC DNA]</scope>
    <source>
        <strain evidence="6 7">H119_p4</strain>
    </source>
</reference>
<proteinExistence type="predicted"/>
<gene>
    <name evidence="6" type="ORF">Agabi119p4_3143</name>
</gene>
<sequence>MSSSPKDPQEEVNERQSVDELEEQQQDADHEPGTTDAAENPPVKRGRGRPKGSKNKKTVAAGAGASSTPVVPRKRGRPPKPRPEQGEPTQKRPRGRPRKNPAPDGAGADADTGSGETGGESSAKKKPVLLSYDFRISRGCHLVITSLCRFFYAMHNLTTRFLLLGFGVLVFHTMYRNNIPPLISSA</sequence>
<evidence type="ECO:0000256" key="5">
    <source>
        <dbReference type="SAM" id="MobiDB-lite"/>
    </source>
</evidence>
<feature type="compositionally biased region" description="Low complexity" evidence="5">
    <location>
        <begin position="102"/>
        <end position="114"/>
    </location>
</feature>
<evidence type="ECO:0000256" key="1">
    <source>
        <dbReference type="ARBA" id="ARBA00004123"/>
    </source>
</evidence>
<evidence type="ECO:0000313" key="7">
    <source>
        <dbReference type="Proteomes" id="UP000629468"/>
    </source>
</evidence>
<dbReference type="SMART" id="SM00384">
    <property type="entry name" value="AT_hook"/>
    <property type="match status" value="3"/>
</dbReference>
<keyword evidence="3" id="KW-0238">DNA-binding</keyword>
<name>A0A8H7F6I6_AGABI</name>
<keyword evidence="2" id="KW-0677">Repeat</keyword>
<comment type="caution">
    <text evidence="6">The sequence shown here is derived from an EMBL/GenBank/DDBJ whole genome shotgun (WGS) entry which is preliminary data.</text>
</comment>
<dbReference type="PROSITE" id="PS00354">
    <property type="entry name" value="HMGI_Y"/>
    <property type="match status" value="1"/>
</dbReference>
<evidence type="ECO:0000313" key="6">
    <source>
        <dbReference type="EMBL" id="KAF7778798.1"/>
    </source>
</evidence>
<dbReference type="PRINTS" id="PR00930">
    <property type="entry name" value="HIGHMOBLTYIY"/>
</dbReference>
<organism evidence="6 7">
    <name type="scientific">Agaricus bisporus var. burnettii</name>
    <dbReference type="NCBI Taxonomy" id="192524"/>
    <lineage>
        <taxon>Eukaryota</taxon>
        <taxon>Fungi</taxon>
        <taxon>Dikarya</taxon>
        <taxon>Basidiomycota</taxon>
        <taxon>Agaricomycotina</taxon>
        <taxon>Agaricomycetes</taxon>
        <taxon>Agaricomycetidae</taxon>
        <taxon>Agaricales</taxon>
        <taxon>Agaricineae</taxon>
        <taxon>Agaricaceae</taxon>
        <taxon>Agaricus</taxon>
    </lineage>
</organism>
<dbReference type="GO" id="GO:0006355">
    <property type="term" value="P:regulation of DNA-templated transcription"/>
    <property type="evidence" value="ECO:0007669"/>
    <property type="project" value="InterPro"/>
</dbReference>
<dbReference type="InterPro" id="IPR000637">
    <property type="entry name" value="HMGI/Y_DNA-bd_CS"/>
</dbReference>